<protein>
    <submittedName>
        <fullName evidence="1">Uncharacterized protein</fullName>
    </submittedName>
</protein>
<organism evidence="1 2">
    <name type="scientific">Streptomyces agglomeratus</name>
    <dbReference type="NCBI Taxonomy" id="285458"/>
    <lineage>
        <taxon>Bacteria</taxon>
        <taxon>Bacillati</taxon>
        <taxon>Actinomycetota</taxon>
        <taxon>Actinomycetes</taxon>
        <taxon>Kitasatosporales</taxon>
        <taxon>Streptomycetaceae</taxon>
        <taxon>Streptomyces</taxon>
    </lineage>
</organism>
<gene>
    <name evidence="1" type="ORF">AS594_39580</name>
</gene>
<dbReference type="EMBL" id="MEHJ01000002">
    <property type="protein sequence ID" value="OEJ21627.1"/>
    <property type="molecule type" value="Genomic_DNA"/>
</dbReference>
<dbReference type="Proteomes" id="UP000095759">
    <property type="component" value="Unassembled WGS sequence"/>
</dbReference>
<reference evidence="1 2" key="1">
    <citation type="submission" date="2016-08" db="EMBL/GenBank/DDBJ databases">
        <title>Complete genome sequence of Streptomyces agglomeratus strain 6-3-2, a novel anti-MRSA actinomycete isolated from Wuli of Tebit, China.</title>
        <authorList>
            <person name="Chen X."/>
        </authorList>
    </citation>
    <scope>NUCLEOTIDE SEQUENCE [LARGE SCALE GENOMIC DNA]</scope>
    <source>
        <strain evidence="1 2">6-3-2</strain>
    </source>
</reference>
<sequence>MPVLERGEAGDVLVLDVMALGAELGHGGVQVAGVPQHHRVENQAEGGELVLSELAQHDLEAAQSHFSSRKVAMEKLENWVSSGVSALPKLQRRVVMHLKRRHGHGSTFSLTRWTQLSR</sequence>
<accession>A0A1E5NZ85</accession>
<comment type="caution">
    <text evidence="1">The sequence shown here is derived from an EMBL/GenBank/DDBJ whole genome shotgun (WGS) entry which is preliminary data.</text>
</comment>
<dbReference type="AlphaFoldDB" id="A0A1E5NZ85"/>
<evidence type="ECO:0000313" key="1">
    <source>
        <dbReference type="EMBL" id="OEJ21627.1"/>
    </source>
</evidence>
<evidence type="ECO:0000313" key="2">
    <source>
        <dbReference type="Proteomes" id="UP000095759"/>
    </source>
</evidence>
<proteinExistence type="predicted"/>
<name>A0A1E5NZ85_9ACTN</name>
<keyword evidence="2" id="KW-1185">Reference proteome</keyword>